<dbReference type="Proteomes" id="UP001295740">
    <property type="component" value="Unassembled WGS sequence"/>
</dbReference>
<accession>A0AAI8VUI1</accession>
<comment type="caution">
    <text evidence="3">The sequence shown here is derived from an EMBL/GenBank/DDBJ whole genome shotgun (WGS) entry which is preliminary data.</text>
</comment>
<sequence>MSSNNDNAMTRFLFAILKQKNLKDIDWNKVAHDPILAQEITNGHAARMRYSRFRSAMLGLEPTRRNRVGPPKSRVTKSKKDPKAKRDESVKSESAAGSPAPSTQGTPEPSPQKIKQESSQYGFDSRLTPGLTPGPMSAPMTSAPTMSNTPVIQPRLLTPCSDTEGFATSSALASSPASDMMHSQNSFEYFMPASHEHNDPSWYQDPSAFSDALPYDYTSAAYHQHLQQLHNSQAHYALPSQTIEADADHVDVKREEWERLN</sequence>
<evidence type="ECO:0000259" key="2">
    <source>
        <dbReference type="Pfam" id="PF22980"/>
    </source>
</evidence>
<evidence type="ECO:0000256" key="1">
    <source>
        <dbReference type="SAM" id="MobiDB-lite"/>
    </source>
</evidence>
<feature type="domain" description="Myb-like DNA-binding" evidence="2">
    <location>
        <begin position="9"/>
        <end position="57"/>
    </location>
</feature>
<keyword evidence="4" id="KW-1185">Reference proteome</keyword>
<reference evidence="3" key="1">
    <citation type="submission" date="2023-10" db="EMBL/GenBank/DDBJ databases">
        <authorList>
            <person name="Hackl T."/>
        </authorList>
    </citation>
    <scope>NUCLEOTIDE SEQUENCE</scope>
</reference>
<dbReference type="Pfam" id="PF22980">
    <property type="entry name" value="Myb_DNA-bind_8"/>
    <property type="match status" value="1"/>
</dbReference>
<name>A0AAI8VUI1_9PEZI</name>
<proteinExistence type="predicted"/>
<dbReference type="EMBL" id="CAUWAG010000018">
    <property type="protein sequence ID" value="CAJ2510975.1"/>
    <property type="molecule type" value="Genomic_DNA"/>
</dbReference>
<dbReference type="AlphaFoldDB" id="A0AAI8VUI1"/>
<organism evidence="3 4">
    <name type="scientific">Anthostomella pinea</name>
    <dbReference type="NCBI Taxonomy" id="933095"/>
    <lineage>
        <taxon>Eukaryota</taxon>
        <taxon>Fungi</taxon>
        <taxon>Dikarya</taxon>
        <taxon>Ascomycota</taxon>
        <taxon>Pezizomycotina</taxon>
        <taxon>Sordariomycetes</taxon>
        <taxon>Xylariomycetidae</taxon>
        <taxon>Xylariales</taxon>
        <taxon>Xylariaceae</taxon>
        <taxon>Anthostomella</taxon>
    </lineage>
</organism>
<evidence type="ECO:0000313" key="3">
    <source>
        <dbReference type="EMBL" id="CAJ2510975.1"/>
    </source>
</evidence>
<feature type="compositionally biased region" description="Polar residues" evidence="1">
    <location>
        <begin position="139"/>
        <end position="151"/>
    </location>
</feature>
<feature type="compositionally biased region" description="Basic and acidic residues" evidence="1">
    <location>
        <begin position="78"/>
        <end position="91"/>
    </location>
</feature>
<feature type="region of interest" description="Disordered" evidence="1">
    <location>
        <begin position="61"/>
        <end position="155"/>
    </location>
</feature>
<evidence type="ECO:0000313" key="4">
    <source>
        <dbReference type="Proteomes" id="UP001295740"/>
    </source>
</evidence>
<protein>
    <submittedName>
        <fullName evidence="3">Uu.00g066000.m01.CDS01</fullName>
    </submittedName>
</protein>
<dbReference type="InterPro" id="IPR054505">
    <property type="entry name" value="Myb_DNA-bind_8"/>
</dbReference>
<gene>
    <name evidence="3" type="ORF">KHLLAP_LOCUS11443</name>
</gene>